<keyword evidence="1" id="KW-0732">Signal</keyword>
<proteinExistence type="predicted"/>
<dbReference type="PANTHER" id="PTHR13258:SF0">
    <property type="entry name" value="SYNDETIN"/>
    <property type="match status" value="1"/>
</dbReference>
<dbReference type="Pfam" id="PF10474">
    <property type="entry name" value="Syndetin_C"/>
    <property type="match status" value="1"/>
</dbReference>
<dbReference type="GO" id="GO:1990745">
    <property type="term" value="C:EARP complex"/>
    <property type="evidence" value="ECO:0007669"/>
    <property type="project" value="InterPro"/>
</dbReference>
<accession>A0A1I7WYB3</accession>
<evidence type="ECO:0000259" key="2">
    <source>
        <dbReference type="Pfam" id="PF10474"/>
    </source>
</evidence>
<evidence type="ECO:0000313" key="3">
    <source>
        <dbReference type="Proteomes" id="UP000095283"/>
    </source>
</evidence>
<dbReference type="GO" id="GO:0042147">
    <property type="term" value="P:retrograde transport, endosome to Golgi"/>
    <property type="evidence" value="ECO:0007669"/>
    <property type="project" value="InterPro"/>
</dbReference>
<name>A0A1I7WYB3_HETBA</name>
<dbReference type="InterPro" id="IPR040047">
    <property type="entry name" value="VPS50"/>
</dbReference>
<feature type="domain" description="Syndetin C-terminal" evidence="2">
    <location>
        <begin position="5"/>
        <end position="116"/>
    </location>
</feature>
<dbReference type="AlphaFoldDB" id="A0A1I7WYB3"/>
<reference evidence="4" key="1">
    <citation type="submission" date="2016-11" db="UniProtKB">
        <authorList>
            <consortium name="WormBaseParasite"/>
        </authorList>
    </citation>
    <scope>IDENTIFICATION</scope>
</reference>
<evidence type="ECO:0000256" key="1">
    <source>
        <dbReference type="SAM" id="SignalP"/>
    </source>
</evidence>
<evidence type="ECO:0000313" key="4">
    <source>
        <dbReference type="WBParaSite" id="Hba_10164"/>
    </source>
</evidence>
<dbReference type="Proteomes" id="UP000095283">
    <property type="component" value="Unplaced"/>
</dbReference>
<dbReference type="InterPro" id="IPR019514">
    <property type="entry name" value="Syndetin_C"/>
</dbReference>
<dbReference type="PANTHER" id="PTHR13258">
    <property type="entry name" value="SYNDETIN"/>
    <property type="match status" value="1"/>
</dbReference>
<protein>
    <submittedName>
        <fullName evidence="4">DUF2451 domain-containing protein</fullName>
    </submittedName>
</protein>
<organism evidence="3 4">
    <name type="scientific">Heterorhabditis bacteriophora</name>
    <name type="common">Entomopathogenic nematode worm</name>
    <dbReference type="NCBI Taxonomy" id="37862"/>
    <lineage>
        <taxon>Eukaryota</taxon>
        <taxon>Metazoa</taxon>
        <taxon>Ecdysozoa</taxon>
        <taxon>Nematoda</taxon>
        <taxon>Chromadorea</taxon>
        <taxon>Rhabditida</taxon>
        <taxon>Rhabditina</taxon>
        <taxon>Rhabditomorpha</taxon>
        <taxon>Strongyloidea</taxon>
        <taxon>Heterorhabditidae</taxon>
        <taxon>Heterorhabditis</taxon>
    </lineage>
</organism>
<keyword evidence="3" id="KW-1185">Reference proteome</keyword>
<dbReference type="GO" id="GO:0032456">
    <property type="term" value="P:endocytic recycling"/>
    <property type="evidence" value="ECO:0007669"/>
    <property type="project" value="InterPro"/>
</dbReference>
<dbReference type="GO" id="GO:0005829">
    <property type="term" value="C:cytosol"/>
    <property type="evidence" value="ECO:0007669"/>
    <property type="project" value="GOC"/>
</dbReference>
<sequence>MLLLLLLSYCEGGRCSTEGRALMQLDFQHLLFKLTHICQILPVPHADYVDGFIKAYYLPESGLEQWISNHSVSLNVFTFHTTRIWLMEYTAKQMIYLLGVATHVSKKAKTRIINALND</sequence>
<dbReference type="WBParaSite" id="Hba_10164">
    <property type="protein sequence ID" value="Hba_10164"/>
    <property type="gene ID" value="Hba_10164"/>
</dbReference>
<feature type="signal peptide" evidence="1">
    <location>
        <begin position="1"/>
        <end position="15"/>
    </location>
</feature>
<dbReference type="GO" id="GO:0000149">
    <property type="term" value="F:SNARE binding"/>
    <property type="evidence" value="ECO:0007669"/>
    <property type="project" value="TreeGrafter"/>
</dbReference>
<feature type="chain" id="PRO_5012836902" evidence="1">
    <location>
        <begin position="16"/>
        <end position="118"/>
    </location>
</feature>